<dbReference type="SMART" id="SM00855">
    <property type="entry name" value="PGAM"/>
    <property type="match status" value="1"/>
</dbReference>
<dbReference type="GO" id="GO:0005737">
    <property type="term" value="C:cytoplasm"/>
    <property type="evidence" value="ECO:0007669"/>
    <property type="project" value="InterPro"/>
</dbReference>
<dbReference type="NCBIfam" id="TIGR00249">
    <property type="entry name" value="sixA"/>
    <property type="match status" value="1"/>
</dbReference>
<dbReference type="GO" id="GO:0101006">
    <property type="term" value="F:protein histidine phosphatase activity"/>
    <property type="evidence" value="ECO:0007669"/>
    <property type="project" value="InterPro"/>
</dbReference>
<dbReference type="Proteomes" id="UP000297753">
    <property type="component" value="Unassembled WGS sequence"/>
</dbReference>
<dbReference type="InterPro" id="IPR029033">
    <property type="entry name" value="His_PPase_superfam"/>
</dbReference>
<dbReference type="RefSeq" id="WP_134835862.1">
    <property type="nucleotide sequence ID" value="NZ_SATR01000018.1"/>
</dbReference>
<name>A0A4Y8WFX4_9VIBR</name>
<dbReference type="InterPro" id="IPR004449">
    <property type="entry name" value="SixA"/>
</dbReference>
<dbReference type="InterPro" id="IPR013078">
    <property type="entry name" value="His_Pase_superF_clade-1"/>
</dbReference>
<evidence type="ECO:0000313" key="3">
    <source>
        <dbReference type="Proteomes" id="UP000297753"/>
    </source>
</evidence>
<protein>
    <submittedName>
        <fullName evidence="2">Phosphohistidine phosphatase SixA</fullName>
    </submittedName>
</protein>
<dbReference type="PANTHER" id="PTHR20935">
    <property type="entry name" value="PHOSPHOGLYCERATE MUTASE-RELATED"/>
    <property type="match status" value="1"/>
</dbReference>
<dbReference type="OrthoDB" id="92610at2"/>
<keyword evidence="3" id="KW-1185">Reference proteome</keyword>
<proteinExistence type="predicted"/>
<dbReference type="CDD" id="cd07067">
    <property type="entry name" value="HP_PGM_like"/>
    <property type="match status" value="1"/>
</dbReference>
<reference evidence="2 3" key="1">
    <citation type="submission" date="2019-01" db="EMBL/GenBank/DDBJ databases">
        <title>Vibrio BEI176 sp. nov, a marine bacterium isolated from China: eastern marignal seas.</title>
        <authorList>
            <person name="Li B."/>
        </authorList>
    </citation>
    <scope>NUCLEOTIDE SEQUENCE [LARGE SCALE GENOMIC DNA]</scope>
    <source>
        <strain evidence="2 3">BEI176</strain>
    </source>
</reference>
<accession>A0A4Y8WFX4</accession>
<dbReference type="SUPFAM" id="SSF53254">
    <property type="entry name" value="Phosphoglycerate mutase-like"/>
    <property type="match status" value="1"/>
</dbReference>
<gene>
    <name evidence="2" type="primary">sixA</name>
    <name evidence="2" type="ORF">ELS82_13100</name>
</gene>
<evidence type="ECO:0000313" key="2">
    <source>
        <dbReference type="EMBL" id="TFH91228.1"/>
    </source>
</evidence>
<comment type="caution">
    <text evidence="2">The sequence shown here is derived from an EMBL/GenBank/DDBJ whole genome shotgun (WGS) entry which is preliminary data.</text>
</comment>
<evidence type="ECO:0000256" key="1">
    <source>
        <dbReference type="ARBA" id="ARBA00022801"/>
    </source>
</evidence>
<dbReference type="AlphaFoldDB" id="A0A4Y8WFX4"/>
<dbReference type="Pfam" id="PF00300">
    <property type="entry name" value="His_Phos_1"/>
    <property type="match status" value="1"/>
</dbReference>
<dbReference type="EMBL" id="SATR01000018">
    <property type="protein sequence ID" value="TFH91228.1"/>
    <property type="molecule type" value="Genomic_DNA"/>
</dbReference>
<organism evidence="2 3">
    <name type="scientific">Vibrio ouci</name>
    <dbReference type="NCBI Taxonomy" id="2499078"/>
    <lineage>
        <taxon>Bacteria</taxon>
        <taxon>Pseudomonadati</taxon>
        <taxon>Pseudomonadota</taxon>
        <taxon>Gammaproteobacteria</taxon>
        <taxon>Vibrionales</taxon>
        <taxon>Vibrionaceae</taxon>
        <taxon>Vibrio</taxon>
    </lineage>
</organism>
<dbReference type="InterPro" id="IPR051021">
    <property type="entry name" value="Mito_Ser/Thr_phosphatase"/>
</dbReference>
<keyword evidence="1" id="KW-0378">Hydrolase</keyword>
<dbReference type="Gene3D" id="3.40.50.1240">
    <property type="entry name" value="Phosphoglycerate mutase-like"/>
    <property type="match status" value="1"/>
</dbReference>
<sequence>MKIFIMRHGEAEHYASSDAERELTQHGRKASLAVARACAGKGFAQFDKVLVSPYIRAQQTWQEISSQFSSDQVETCDDITPYGDSEQVADYVSALVDTHNYQSVLIVSHLPLVGYLTSEFVTDMVPPMFPTSGLICIEYSLEKLSGEVLFNIHP</sequence>